<dbReference type="STRING" id="443218.AS9A_2980"/>
<gene>
    <name evidence="1" type="ordered locus">AS9A_2980</name>
</gene>
<dbReference type="HOGENOM" id="CLU_2581988_0_0_11"/>
<keyword evidence="2" id="KW-1185">Reference proteome</keyword>
<protein>
    <submittedName>
        <fullName evidence="1">Uncharacterized protein</fullName>
    </submittedName>
</protein>
<dbReference type="Proteomes" id="UP000009235">
    <property type="component" value="Chromosome"/>
</dbReference>
<accession>F6EKU7</accession>
<organism evidence="1 2">
    <name type="scientific">Hoyosella subflava (strain DSM 45089 / JCM 17490 / NBRC 109087 / DQS3-9A1)</name>
    <name type="common">Amycolicicoccus subflavus</name>
    <dbReference type="NCBI Taxonomy" id="443218"/>
    <lineage>
        <taxon>Bacteria</taxon>
        <taxon>Bacillati</taxon>
        <taxon>Actinomycetota</taxon>
        <taxon>Actinomycetes</taxon>
        <taxon>Mycobacteriales</taxon>
        <taxon>Hoyosellaceae</taxon>
        <taxon>Hoyosella</taxon>
    </lineage>
</organism>
<evidence type="ECO:0000313" key="1">
    <source>
        <dbReference type="EMBL" id="AEF41427.1"/>
    </source>
</evidence>
<proteinExistence type="predicted"/>
<dbReference type="AlphaFoldDB" id="F6EKU7"/>
<evidence type="ECO:0000313" key="2">
    <source>
        <dbReference type="Proteomes" id="UP000009235"/>
    </source>
</evidence>
<reference evidence="1 2" key="1">
    <citation type="journal article" date="2011" name="J. Bacteriol.">
        <title>Complete genome sequence of Amycolicicoccus subflavus DQS3-9A1T, an actinomycete isolated from crude oil-polluted soil.</title>
        <authorList>
            <person name="Cai M."/>
            <person name="Chen W.M."/>
            <person name="Nie Y."/>
            <person name="Chi C.Q."/>
            <person name="Wang Y.N."/>
            <person name="Tang Y.Q."/>
            <person name="Li G.Y."/>
            <person name="Wu X.L."/>
        </authorList>
    </citation>
    <scope>NUCLEOTIDE SEQUENCE [LARGE SCALE GENOMIC DNA]</scope>
    <source>
        <strain evidence="2">DSM 45089 / DQS3-9A1</strain>
    </source>
</reference>
<dbReference type="EMBL" id="CP002786">
    <property type="protein sequence ID" value="AEF41427.1"/>
    <property type="molecule type" value="Genomic_DNA"/>
</dbReference>
<sequence>MLACVAEGMRAATQELRDADLAHLGSPRLTESARNLHAQWEFGVGKLGDATEQMSIGLSSAADLYAAAEEFNTRSFGGGR</sequence>
<name>F6EKU7_HOYSD</name>
<dbReference type="KEGG" id="asd:AS9A_2980"/>